<dbReference type="PANTHER" id="PTHR13634:SF0">
    <property type="entry name" value="RIBOSOME BIOGENESIS PROTEIN BRX1 HOMOLOG"/>
    <property type="match status" value="1"/>
</dbReference>
<organism evidence="7 8">
    <name type="scientific">Batrachochytrium salamandrivorans</name>
    <dbReference type="NCBI Taxonomy" id="1357716"/>
    <lineage>
        <taxon>Eukaryota</taxon>
        <taxon>Fungi</taxon>
        <taxon>Fungi incertae sedis</taxon>
        <taxon>Chytridiomycota</taxon>
        <taxon>Chytridiomycota incertae sedis</taxon>
        <taxon>Chytridiomycetes</taxon>
        <taxon>Rhizophydiales</taxon>
        <taxon>Rhizophydiales incertae sedis</taxon>
        <taxon>Batrachochytrium</taxon>
    </lineage>
</organism>
<name>A0ABQ8FBS0_9FUNG</name>
<dbReference type="Proteomes" id="UP001648503">
    <property type="component" value="Unassembled WGS sequence"/>
</dbReference>
<comment type="caution">
    <text evidence="7">The sequence shown here is derived from an EMBL/GenBank/DDBJ whole genome shotgun (WGS) entry which is preliminary data.</text>
</comment>
<dbReference type="EMBL" id="JAFCIX010000301">
    <property type="protein sequence ID" value="KAH6595492.1"/>
    <property type="molecule type" value="Genomic_DNA"/>
</dbReference>
<feature type="compositionally biased region" description="Basic residues" evidence="5">
    <location>
        <begin position="39"/>
        <end position="49"/>
    </location>
</feature>
<sequence length="460" mass="52350">MAKPSKLQAPKQALKPNYKKVQPMRNTGGDSARDNAMKVAKKILSKKGGYKSSYNEDDNEESEGTKRQRREMVSVQASHNDDEENDEDFDDLSDDDDEEDDDDEDDEDESGEDLDDDETATTSHIHAKSLAAAMSSQSGRKSLLVKHIQEQLEQELAAEDVENDSGEDQEDLLEEDEQEDQSREAANSVTDANTSTTVSAPKYKQRVLLVASRGITYRYRHLMNELHMLLPHSKKDAKLDSKSHLEDLNELAELNNCNNCLYFEVRRHQDMYLWMAKTPNGPSVKFMVRNVHTMDELKMTGNCLKGSRPVLSFDKSFDMQPHLQLLKEMFTQTFAVPRTSRKIKPFIDHVMSFSIVDNKIWLRNFQIIEKAAEKGVTEQEMSLVEIGPRCVLDLVRIFDGSFGGSTLYENASFVSPNDIRRSVKAKLTSQYRARTTANDERDRKKIHNMPAPDPLADVFV</sequence>
<evidence type="ECO:0000313" key="8">
    <source>
        <dbReference type="Proteomes" id="UP001648503"/>
    </source>
</evidence>
<gene>
    <name evidence="7" type="ORF">BASA50_005792</name>
</gene>
<feature type="region of interest" description="Disordered" evidence="5">
    <location>
        <begin position="1"/>
        <end position="133"/>
    </location>
</feature>
<evidence type="ECO:0000313" key="7">
    <source>
        <dbReference type="EMBL" id="KAH6595492.1"/>
    </source>
</evidence>
<dbReference type="InterPro" id="IPR007109">
    <property type="entry name" value="Brix"/>
</dbReference>
<feature type="compositionally biased region" description="Polar residues" evidence="5">
    <location>
        <begin position="184"/>
        <end position="198"/>
    </location>
</feature>
<evidence type="ECO:0000256" key="1">
    <source>
        <dbReference type="ARBA" id="ARBA00004604"/>
    </source>
</evidence>
<feature type="domain" description="Brix" evidence="6">
    <location>
        <begin position="205"/>
        <end position="403"/>
    </location>
</feature>
<dbReference type="PANTHER" id="PTHR13634">
    <property type="entry name" value="RIBOSOME BIOGENESIS PROTEIN BRIX"/>
    <property type="match status" value="1"/>
</dbReference>
<dbReference type="SMART" id="SM00879">
    <property type="entry name" value="Brix"/>
    <property type="match status" value="1"/>
</dbReference>
<keyword evidence="4" id="KW-0539">Nucleus</keyword>
<evidence type="ECO:0000256" key="4">
    <source>
        <dbReference type="ARBA" id="ARBA00023242"/>
    </source>
</evidence>
<dbReference type="InterPro" id="IPR026532">
    <property type="entry name" value="BRX1"/>
</dbReference>
<keyword evidence="8" id="KW-1185">Reference proteome</keyword>
<proteinExistence type="inferred from homology"/>
<feature type="compositionally biased region" description="Acidic residues" evidence="5">
    <location>
        <begin position="156"/>
        <end position="179"/>
    </location>
</feature>
<protein>
    <recommendedName>
        <fullName evidence="6">Brix domain-containing protein</fullName>
    </recommendedName>
</protein>
<dbReference type="Pfam" id="PF04427">
    <property type="entry name" value="Brix"/>
    <property type="match status" value="1"/>
</dbReference>
<evidence type="ECO:0000256" key="3">
    <source>
        <dbReference type="ARBA" id="ARBA00022517"/>
    </source>
</evidence>
<evidence type="ECO:0000259" key="6">
    <source>
        <dbReference type="PROSITE" id="PS50833"/>
    </source>
</evidence>
<comment type="similarity">
    <text evidence="2">Belongs to the BRX1 family.</text>
</comment>
<dbReference type="SUPFAM" id="SSF52954">
    <property type="entry name" value="Class II aaRS ABD-related"/>
    <property type="match status" value="1"/>
</dbReference>
<feature type="compositionally biased region" description="Acidic residues" evidence="5">
    <location>
        <begin position="81"/>
        <end position="119"/>
    </location>
</feature>
<dbReference type="PROSITE" id="PS50833">
    <property type="entry name" value="BRIX"/>
    <property type="match status" value="1"/>
</dbReference>
<comment type="subcellular location">
    <subcellularLocation>
        <location evidence="1">Nucleus</location>
        <location evidence="1">Nucleolus</location>
    </subcellularLocation>
</comment>
<keyword evidence="3" id="KW-0690">Ribosome biogenesis</keyword>
<feature type="region of interest" description="Disordered" evidence="5">
    <location>
        <begin position="156"/>
        <end position="198"/>
    </location>
</feature>
<reference evidence="7 8" key="1">
    <citation type="submission" date="2021-02" db="EMBL/GenBank/DDBJ databases">
        <title>Variation within the Batrachochytrium salamandrivorans European outbreak.</title>
        <authorList>
            <person name="Kelly M."/>
            <person name="Pasmans F."/>
            <person name="Shea T.P."/>
            <person name="Munoz J.F."/>
            <person name="Carranza S."/>
            <person name="Cuomo C.A."/>
            <person name="Martel A."/>
        </authorList>
    </citation>
    <scope>NUCLEOTIDE SEQUENCE [LARGE SCALE GENOMIC DNA]</scope>
    <source>
        <strain evidence="7 8">AMFP18/2</strain>
    </source>
</reference>
<accession>A0ABQ8FBS0</accession>
<feature type="compositionally biased region" description="Basic and acidic residues" evidence="5">
    <location>
        <begin position="63"/>
        <end position="72"/>
    </location>
</feature>
<evidence type="ECO:0000256" key="2">
    <source>
        <dbReference type="ARBA" id="ARBA00006369"/>
    </source>
</evidence>
<dbReference type="Gene3D" id="3.40.50.10480">
    <property type="entry name" value="Probable brix-domain ribosomal biogenesis protein"/>
    <property type="match status" value="1"/>
</dbReference>
<evidence type="ECO:0000256" key="5">
    <source>
        <dbReference type="SAM" id="MobiDB-lite"/>
    </source>
</evidence>